<evidence type="ECO:0000313" key="6">
    <source>
        <dbReference type="EMBL" id="MFD2902502.1"/>
    </source>
</evidence>
<feature type="transmembrane region" description="Helical" evidence="5">
    <location>
        <begin position="113"/>
        <end position="135"/>
    </location>
</feature>
<feature type="transmembrane region" description="Helical" evidence="5">
    <location>
        <begin position="271"/>
        <end position="294"/>
    </location>
</feature>
<feature type="transmembrane region" description="Helical" evidence="5">
    <location>
        <begin position="371"/>
        <end position="393"/>
    </location>
</feature>
<evidence type="ECO:0000256" key="2">
    <source>
        <dbReference type="ARBA" id="ARBA00022692"/>
    </source>
</evidence>
<feature type="transmembrane region" description="Helical" evidence="5">
    <location>
        <begin position="225"/>
        <end position="251"/>
    </location>
</feature>
<proteinExistence type="predicted"/>
<dbReference type="Gene3D" id="1.20.1740.10">
    <property type="entry name" value="Amino acid/polyamine transporter I"/>
    <property type="match status" value="1"/>
</dbReference>
<comment type="subcellular location">
    <subcellularLocation>
        <location evidence="1">Membrane</location>
        <topology evidence="1">Multi-pass membrane protein</topology>
    </subcellularLocation>
</comment>
<evidence type="ECO:0000256" key="4">
    <source>
        <dbReference type="ARBA" id="ARBA00023136"/>
    </source>
</evidence>
<dbReference type="PANTHER" id="PTHR11785:SF512">
    <property type="entry name" value="SOBREMESA, ISOFORM B"/>
    <property type="match status" value="1"/>
</dbReference>
<organism evidence="6 7">
    <name type="scientific">Sphingobacterium anhuiense</name>
    <dbReference type="NCBI Taxonomy" id="493780"/>
    <lineage>
        <taxon>Bacteria</taxon>
        <taxon>Pseudomonadati</taxon>
        <taxon>Bacteroidota</taxon>
        <taxon>Sphingobacteriia</taxon>
        <taxon>Sphingobacteriales</taxon>
        <taxon>Sphingobacteriaceae</taxon>
        <taxon>Sphingobacterium</taxon>
    </lineage>
</organism>
<feature type="transmembrane region" description="Helical" evidence="5">
    <location>
        <begin position="86"/>
        <end position="107"/>
    </location>
</feature>
<dbReference type="EMBL" id="JBHUPE010000001">
    <property type="protein sequence ID" value="MFD2902502.1"/>
    <property type="molecule type" value="Genomic_DNA"/>
</dbReference>
<evidence type="ECO:0000313" key="7">
    <source>
        <dbReference type="Proteomes" id="UP001597509"/>
    </source>
</evidence>
<dbReference type="RefSeq" id="WP_380917513.1">
    <property type="nucleotide sequence ID" value="NZ_JBHUPE010000001.1"/>
</dbReference>
<accession>A0ABW5YQ43</accession>
<gene>
    <name evidence="6" type="ORF">ACFS6I_01100</name>
</gene>
<name>A0ABW5YQ43_9SPHI</name>
<keyword evidence="4 5" id="KW-0472">Membrane</keyword>
<protein>
    <submittedName>
        <fullName evidence="6">APC family permease</fullName>
    </submittedName>
</protein>
<feature type="transmembrane region" description="Helical" evidence="5">
    <location>
        <begin position="41"/>
        <end position="61"/>
    </location>
</feature>
<feature type="transmembrane region" description="Helical" evidence="5">
    <location>
        <begin position="315"/>
        <end position="333"/>
    </location>
</feature>
<dbReference type="Pfam" id="PF13520">
    <property type="entry name" value="AA_permease_2"/>
    <property type="match status" value="1"/>
</dbReference>
<comment type="caution">
    <text evidence="6">The sequence shown here is derived from an EMBL/GenBank/DDBJ whole genome shotgun (WGS) entry which is preliminary data.</text>
</comment>
<evidence type="ECO:0000256" key="3">
    <source>
        <dbReference type="ARBA" id="ARBA00022989"/>
    </source>
</evidence>
<dbReference type="PIRSF" id="PIRSF006060">
    <property type="entry name" value="AA_transporter"/>
    <property type="match status" value="1"/>
</dbReference>
<evidence type="ECO:0000256" key="5">
    <source>
        <dbReference type="SAM" id="Phobius"/>
    </source>
</evidence>
<dbReference type="InterPro" id="IPR002293">
    <property type="entry name" value="AA/rel_permease1"/>
</dbReference>
<keyword evidence="7" id="KW-1185">Reference proteome</keyword>
<sequence length="400" mass="43365">MTKYSTKVGLLGAIALVVANMIGTGIFTSLGFQLEGVTSVFPIMLLWFIGGLTAFCGAVSYRQLIRYFPDSGGETYFVSQLYGKQASYLTGVITLIFGFSAPIALSALAFANYLIPTTLCNAAIVASALVIGISVMHSIDIRTSSRLQAISSGFKVVVLLIFIGFGLSAGNQGAVRIQPSERDIDAIFTVPYMLSLMYVHYAFSGWNASVYIFREIKQDTVLYRSLFLSVALVTVLYMLLNFVFLTSSGIAQLKGMVEVGEVAAKNIFGSTVGRAFSVVIALLLVSGISAMVWAGSRVSMKVEELFKGTISLVEIPRKHIVIQALVSILFIWIVNFETILALTSVVLSLCSVVLGLFIHDKRQGDRADLSLFVKICAIGYCLVISTSNLYLFYAAVMAYI</sequence>
<keyword evidence="3 5" id="KW-1133">Transmembrane helix</keyword>
<feature type="transmembrane region" description="Helical" evidence="5">
    <location>
        <begin position="339"/>
        <end position="359"/>
    </location>
</feature>
<evidence type="ECO:0000256" key="1">
    <source>
        <dbReference type="ARBA" id="ARBA00004141"/>
    </source>
</evidence>
<keyword evidence="2 5" id="KW-0812">Transmembrane</keyword>
<feature type="transmembrane region" description="Helical" evidence="5">
    <location>
        <begin position="147"/>
        <end position="170"/>
    </location>
</feature>
<dbReference type="Proteomes" id="UP001597509">
    <property type="component" value="Unassembled WGS sequence"/>
</dbReference>
<dbReference type="PANTHER" id="PTHR11785">
    <property type="entry name" value="AMINO ACID TRANSPORTER"/>
    <property type="match status" value="1"/>
</dbReference>
<feature type="transmembrane region" description="Helical" evidence="5">
    <location>
        <begin position="190"/>
        <end position="213"/>
    </location>
</feature>
<dbReference type="InterPro" id="IPR050598">
    <property type="entry name" value="AminoAcid_Transporter"/>
</dbReference>
<reference evidence="7" key="1">
    <citation type="journal article" date="2019" name="Int. J. Syst. Evol. Microbiol.">
        <title>The Global Catalogue of Microorganisms (GCM) 10K type strain sequencing project: providing services to taxonomists for standard genome sequencing and annotation.</title>
        <authorList>
            <consortium name="The Broad Institute Genomics Platform"/>
            <consortium name="The Broad Institute Genome Sequencing Center for Infectious Disease"/>
            <person name="Wu L."/>
            <person name="Ma J."/>
        </authorList>
    </citation>
    <scope>NUCLEOTIDE SEQUENCE [LARGE SCALE GENOMIC DNA]</scope>
    <source>
        <strain evidence="7">KCTC 22209</strain>
    </source>
</reference>